<evidence type="ECO:0000313" key="4">
    <source>
        <dbReference type="Proteomes" id="UP000294641"/>
    </source>
</evidence>
<dbReference type="EMBL" id="SNZG01000027">
    <property type="protein sequence ID" value="TDR36043.1"/>
    <property type="molecule type" value="Genomic_DNA"/>
</dbReference>
<evidence type="ECO:0000313" key="2">
    <source>
        <dbReference type="EMBL" id="TDR36043.1"/>
    </source>
</evidence>
<gene>
    <name evidence="2" type="ORF">DFR61_12742</name>
    <name evidence="1" type="ORF">NCTC10597_01114</name>
</gene>
<reference evidence="2 4" key="2">
    <citation type="submission" date="2019-03" db="EMBL/GenBank/DDBJ databases">
        <title>Genomic Encyclopedia of Type Strains, Phase IV (KMG-IV): sequencing the most valuable type-strain genomes for metagenomic binning, comparative biology and taxonomic classification.</title>
        <authorList>
            <person name="Goeker M."/>
        </authorList>
    </citation>
    <scope>NUCLEOTIDE SEQUENCE [LARGE SCALE GENOMIC DNA]</scope>
    <source>
        <strain evidence="2 4">DSM 20580</strain>
    </source>
</reference>
<dbReference type="Proteomes" id="UP000254330">
    <property type="component" value="Unassembled WGS sequence"/>
</dbReference>
<sequence length="33" mass="4024">MISDLEDSTYNNRFRVSFWNRESIVIRAFISKK</sequence>
<evidence type="ECO:0000313" key="1">
    <source>
        <dbReference type="EMBL" id="STX09439.1"/>
    </source>
</evidence>
<protein>
    <submittedName>
        <fullName evidence="1">Uncharacterized protein</fullName>
    </submittedName>
</protein>
<comment type="caution">
    <text evidence="1">The sequence shown here is derived from an EMBL/GenBank/DDBJ whole genome shotgun (WGS) entry which is preliminary data.</text>
</comment>
<organism evidence="1 3">
    <name type="scientific">Kurthia zopfii</name>
    <dbReference type="NCBI Taxonomy" id="1650"/>
    <lineage>
        <taxon>Bacteria</taxon>
        <taxon>Bacillati</taxon>
        <taxon>Bacillota</taxon>
        <taxon>Bacilli</taxon>
        <taxon>Bacillales</taxon>
        <taxon>Caryophanaceae</taxon>
        <taxon>Kurthia</taxon>
    </lineage>
</organism>
<dbReference type="EMBL" id="UGNP01000001">
    <property type="protein sequence ID" value="STX09439.1"/>
    <property type="molecule type" value="Genomic_DNA"/>
</dbReference>
<proteinExistence type="predicted"/>
<dbReference type="Proteomes" id="UP000294641">
    <property type="component" value="Unassembled WGS sequence"/>
</dbReference>
<name>A0A8B4Q9N5_9BACL</name>
<dbReference type="AlphaFoldDB" id="A0A8B4Q9N5"/>
<evidence type="ECO:0000313" key="3">
    <source>
        <dbReference type="Proteomes" id="UP000254330"/>
    </source>
</evidence>
<keyword evidence="4" id="KW-1185">Reference proteome</keyword>
<accession>A0A8B4Q9N5</accession>
<reference evidence="1 3" key="1">
    <citation type="submission" date="2018-06" db="EMBL/GenBank/DDBJ databases">
        <authorList>
            <consortium name="Pathogen Informatics"/>
            <person name="Doyle S."/>
        </authorList>
    </citation>
    <scope>NUCLEOTIDE SEQUENCE [LARGE SCALE GENOMIC DNA]</scope>
    <source>
        <strain evidence="1 3">NCTC10597</strain>
    </source>
</reference>